<protein>
    <submittedName>
        <fullName evidence="1">CASP-like protein 5A1</fullName>
    </submittedName>
</protein>
<name>A0ACB8JRI1_CITSI</name>
<evidence type="ECO:0000313" key="1">
    <source>
        <dbReference type="EMBL" id="KAH9735183.1"/>
    </source>
</evidence>
<proteinExistence type="predicted"/>
<accession>A0ACB8JRI1</accession>
<organism evidence="1 2">
    <name type="scientific">Citrus sinensis</name>
    <name type="common">Sweet orange</name>
    <name type="synonym">Citrus aurantium var. sinensis</name>
    <dbReference type="NCBI Taxonomy" id="2711"/>
    <lineage>
        <taxon>Eukaryota</taxon>
        <taxon>Viridiplantae</taxon>
        <taxon>Streptophyta</taxon>
        <taxon>Embryophyta</taxon>
        <taxon>Tracheophyta</taxon>
        <taxon>Spermatophyta</taxon>
        <taxon>Magnoliopsida</taxon>
        <taxon>eudicotyledons</taxon>
        <taxon>Gunneridae</taxon>
        <taxon>Pentapetalae</taxon>
        <taxon>rosids</taxon>
        <taxon>malvids</taxon>
        <taxon>Sapindales</taxon>
        <taxon>Rutaceae</taxon>
        <taxon>Aurantioideae</taxon>
        <taxon>Citrus</taxon>
    </lineage>
</organism>
<evidence type="ECO:0000313" key="2">
    <source>
        <dbReference type="Proteomes" id="UP000829398"/>
    </source>
</evidence>
<keyword evidence="2" id="KW-1185">Reference proteome</keyword>
<gene>
    <name evidence="1" type="ORF">KPL71_017656</name>
</gene>
<dbReference type="Proteomes" id="UP000829398">
    <property type="component" value="Chromosome 6"/>
</dbReference>
<comment type="caution">
    <text evidence="1">The sequence shown here is derived from an EMBL/GenBank/DDBJ whole genome shotgun (WGS) entry which is preliminary data.</text>
</comment>
<reference evidence="2" key="1">
    <citation type="journal article" date="2023" name="Hortic. Res.">
        <title>A chromosome-level phased genome enabling allele-level studies in sweet orange: a case study on citrus Huanglongbing tolerance.</title>
        <authorList>
            <person name="Wu B."/>
            <person name="Yu Q."/>
            <person name="Deng Z."/>
            <person name="Duan Y."/>
            <person name="Luo F."/>
            <person name="Gmitter F. Jr."/>
        </authorList>
    </citation>
    <scope>NUCLEOTIDE SEQUENCE [LARGE SCALE GENOMIC DNA]</scope>
    <source>
        <strain evidence="2">cv. Valencia</strain>
    </source>
</reference>
<sequence length="586" mass="65830">MFASRPAVHPVEAPPLTEAAGPRVRMKDVQGMPGTPGGLVLRLLQFVFAAIAVSVMASTSDFHEATAFCYLVLALGLQSLWSISLLVLDIYAILVRRSLRNDKVIRLFTVGDGISCHWSPVFQESGRLYVSFCHFMDQYCQLSSNLIITSTLTYAAACSSAGITVLISNDLNRCGINHCTRFETATAMAFINTCGHESTLHIFLQQAKLIILLEEQQFNSKVLGLDILHYVDADSSLNAGCYPEVVSTGISSVSGDQNREFCLRATIMYPRSASKVGEMLSAGLGEVVDKEHERLVARKSIIEKLKLEEHKRQLIEMEWEEESRRMLRQQKKTAEEAEQKRLAAEFELRKNQRILLIQLEGAQALLDEEAEKCSSSKKKEAKKPIMDQQLRERQEMDKKLRKLAKTLNYLERANREEAIPLIEAAFQQRLEEERVLHEIEQQQEVELSRERHDEDLKESIGFQVSSSLLLTNPISSQKGQTLLLIFCILDGKLFCHFLSHDFVGGLFDELIEMMSARTKPPKRRRVASRCGGSSSNAATTTAPASSSQPDQNEVFVQTISRFLQDLRTESDSTTDPHGLSSTRNQK</sequence>
<dbReference type="EMBL" id="CM039175">
    <property type="protein sequence ID" value="KAH9735183.1"/>
    <property type="molecule type" value="Genomic_DNA"/>
</dbReference>